<evidence type="ECO:0000313" key="2">
    <source>
        <dbReference type="EMBL" id="MBO0939705.1"/>
    </source>
</evidence>
<comment type="caution">
    <text evidence="2">The sequence shown here is derived from an EMBL/GenBank/DDBJ whole genome shotgun (WGS) entry which is preliminary data.</text>
</comment>
<name>A0A939GMU0_9BACT</name>
<dbReference type="InterPro" id="IPR002716">
    <property type="entry name" value="PIN_dom"/>
</dbReference>
<proteinExistence type="predicted"/>
<organism evidence="2 3">
    <name type="scientific">Fibrella rubiginis</name>
    <dbReference type="NCBI Taxonomy" id="2817060"/>
    <lineage>
        <taxon>Bacteria</taxon>
        <taxon>Pseudomonadati</taxon>
        <taxon>Bacteroidota</taxon>
        <taxon>Cytophagia</taxon>
        <taxon>Cytophagales</taxon>
        <taxon>Spirosomataceae</taxon>
        <taxon>Fibrella</taxon>
    </lineage>
</organism>
<dbReference type="RefSeq" id="WP_207367233.1">
    <property type="nucleotide sequence ID" value="NZ_JAFMYV010000016.1"/>
</dbReference>
<dbReference type="SUPFAM" id="SSF88723">
    <property type="entry name" value="PIN domain-like"/>
    <property type="match status" value="1"/>
</dbReference>
<dbReference type="Pfam" id="PF01850">
    <property type="entry name" value="PIN"/>
    <property type="match status" value="1"/>
</dbReference>
<dbReference type="EMBL" id="JAFMYV010000016">
    <property type="protein sequence ID" value="MBO0939705.1"/>
    <property type="molecule type" value="Genomic_DNA"/>
</dbReference>
<keyword evidence="3" id="KW-1185">Reference proteome</keyword>
<dbReference type="AlphaFoldDB" id="A0A939GMU0"/>
<reference evidence="2" key="1">
    <citation type="submission" date="2021-03" db="EMBL/GenBank/DDBJ databases">
        <title>Fibrella sp. HMF5335 genome sequencing and assembly.</title>
        <authorList>
            <person name="Kang H."/>
            <person name="Kim H."/>
            <person name="Bae S."/>
            <person name="Joh K."/>
        </authorList>
    </citation>
    <scope>NUCLEOTIDE SEQUENCE</scope>
    <source>
        <strain evidence="2">HMF5335</strain>
    </source>
</reference>
<protein>
    <submittedName>
        <fullName evidence="2">PIN domain-containing protein</fullName>
    </submittedName>
</protein>
<gene>
    <name evidence="2" type="ORF">J2I47_24375</name>
</gene>
<feature type="domain" description="PIN" evidence="1">
    <location>
        <begin position="9"/>
        <end position="129"/>
    </location>
</feature>
<dbReference type="Proteomes" id="UP000664034">
    <property type="component" value="Unassembled WGS sequence"/>
</dbReference>
<sequence>MADHKSALLLDTGLLSRYFLGQPMFSEAYDEAMQQHSPVISTAVFIELQHWLVLQRGLKEPISRSEYDRHRHRLDKAIVLNNDGVSYEAMQIARRWPDTGVGDCYTIATALVFDVPIFTLNPKHFERVTGVTLYKTENYPLLLDNVRRY</sequence>
<evidence type="ECO:0000313" key="3">
    <source>
        <dbReference type="Proteomes" id="UP000664034"/>
    </source>
</evidence>
<accession>A0A939GMU0</accession>
<evidence type="ECO:0000259" key="1">
    <source>
        <dbReference type="Pfam" id="PF01850"/>
    </source>
</evidence>
<dbReference type="InterPro" id="IPR029060">
    <property type="entry name" value="PIN-like_dom_sf"/>
</dbReference>
<dbReference type="Gene3D" id="3.40.50.1010">
    <property type="entry name" value="5'-nuclease"/>
    <property type="match status" value="1"/>
</dbReference>